<evidence type="ECO:0000256" key="1">
    <source>
        <dbReference type="SAM" id="MobiDB-lite"/>
    </source>
</evidence>
<organism evidence="2 3">
    <name type="scientific">Colletotrichum melonis</name>
    <dbReference type="NCBI Taxonomy" id="1209925"/>
    <lineage>
        <taxon>Eukaryota</taxon>
        <taxon>Fungi</taxon>
        <taxon>Dikarya</taxon>
        <taxon>Ascomycota</taxon>
        <taxon>Pezizomycotina</taxon>
        <taxon>Sordariomycetes</taxon>
        <taxon>Hypocreomycetidae</taxon>
        <taxon>Glomerellales</taxon>
        <taxon>Glomerellaceae</taxon>
        <taxon>Colletotrichum</taxon>
        <taxon>Colletotrichum acutatum species complex</taxon>
    </lineage>
</organism>
<sequence length="253" mass="27167">MVEQRVTRLPKNDTRPDYRSPKPLSHASALTARCARKRWRVVLAPGSSLVHSEEQVWLERGKRCVGGHPTISNADAMVLSPSIQCLAARSLTRPVLNAGDLTAQRLRITTSFKTHGRETVQIARLDERGGAANRCAAAFNVSMGGSSARPLPEFPPLALPAKDSTSRYRSAAASSCHLIHPPTNSQNIPAVRAAPRSPPCCLTQELTPNTWPPRWASGALSVAPPRRSERFICAGHAAAKLEVAGTAHGELGS</sequence>
<gene>
    <name evidence="2" type="ORF">CMEL01_16732</name>
</gene>
<evidence type="ECO:0000313" key="2">
    <source>
        <dbReference type="EMBL" id="KAK1454411.1"/>
    </source>
</evidence>
<dbReference type="Proteomes" id="UP001239795">
    <property type="component" value="Unassembled WGS sequence"/>
</dbReference>
<evidence type="ECO:0000313" key="3">
    <source>
        <dbReference type="Proteomes" id="UP001239795"/>
    </source>
</evidence>
<dbReference type="AlphaFoldDB" id="A0AAI9UCE0"/>
<accession>A0AAI9UCE0</accession>
<feature type="compositionally biased region" description="Basic and acidic residues" evidence="1">
    <location>
        <begin position="10"/>
        <end position="20"/>
    </location>
</feature>
<comment type="caution">
    <text evidence="2">The sequence shown here is derived from an EMBL/GenBank/DDBJ whole genome shotgun (WGS) entry which is preliminary data.</text>
</comment>
<keyword evidence="3" id="KW-1185">Reference proteome</keyword>
<feature type="region of interest" description="Disordered" evidence="1">
    <location>
        <begin position="1"/>
        <end position="27"/>
    </location>
</feature>
<protein>
    <submittedName>
        <fullName evidence="2">Uncharacterized protein</fullName>
    </submittedName>
</protein>
<reference evidence="2 3" key="1">
    <citation type="submission" date="2016-10" db="EMBL/GenBank/DDBJ databases">
        <title>The genome sequence of Colletotrichum fioriniae PJ7.</title>
        <authorList>
            <person name="Baroncelli R."/>
        </authorList>
    </citation>
    <scope>NUCLEOTIDE SEQUENCE [LARGE SCALE GENOMIC DNA]</scope>
    <source>
        <strain evidence="2">Col 31</strain>
    </source>
</reference>
<proteinExistence type="predicted"/>
<dbReference type="EMBL" id="MLGG01000034">
    <property type="protein sequence ID" value="KAK1454411.1"/>
    <property type="molecule type" value="Genomic_DNA"/>
</dbReference>
<name>A0AAI9UCE0_9PEZI</name>